<dbReference type="SMART" id="SM00867">
    <property type="entry name" value="YceI"/>
    <property type="match status" value="1"/>
</dbReference>
<name>A0A223P3P9_9SPHI</name>
<dbReference type="Gene3D" id="2.40.128.110">
    <property type="entry name" value="Lipid/polyisoprenoid-binding, YceI-like"/>
    <property type="match status" value="1"/>
</dbReference>
<evidence type="ECO:0000313" key="3">
    <source>
        <dbReference type="EMBL" id="ASU36478.1"/>
    </source>
</evidence>
<evidence type="ECO:0000256" key="1">
    <source>
        <dbReference type="SAM" id="SignalP"/>
    </source>
</evidence>
<dbReference type="EMBL" id="CP022743">
    <property type="protein sequence ID" value="ASU36478.1"/>
    <property type="molecule type" value="Genomic_DNA"/>
</dbReference>
<accession>A0A223P3P9</accession>
<dbReference type="PANTHER" id="PTHR34406:SF1">
    <property type="entry name" value="PROTEIN YCEI"/>
    <property type="match status" value="1"/>
</dbReference>
<gene>
    <name evidence="3" type="ORF">MuYL_4595</name>
</gene>
<feature type="domain" description="Lipid/polyisoprenoid-binding YceI-like" evidence="2">
    <location>
        <begin position="17"/>
        <end position="176"/>
    </location>
</feature>
<dbReference type="Proteomes" id="UP000215002">
    <property type="component" value="Chromosome"/>
</dbReference>
<evidence type="ECO:0000259" key="2">
    <source>
        <dbReference type="SMART" id="SM00867"/>
    </source>
</evidence>
<organism evidence="3 4">
    <name type="scientific">Mucilaginibacter xinganensis</name>
    <dbReference type="NCBI Taxonomy" id="1234841"/>
    <lineage>
        <taxon>Bacteria</taxon>
        <taxon>Pseudomonadati</taxon>
        <taxon>Bacteroidota</taxon>
        <taxon>Sphingobacteriia</taxon>
        <taxon>Sphingobacteriales</taxon>
        <taxon>Sphingobacteriaceae</taxon>
        <taxon>Mucilaginibacter</taxon>
    </lineage>
</organism>
<evidence type="ECO:0000313" key="4">
    <source>
        <dbReference type="Proteomes" id="UP000215002"/>
    </source>
</evidence>
<dbReference type="KEGG" id="muc:MuYL_4595"/>
<feature type="signal peptide" evidence="1">
    <location>
        <begin position="1"/>
        <end position="19"/>
    </location>
</feature>
<dbReference type="InterPro" id="IPR007372">
    <property type="entry name" value="Lipid/polyisoprenoid-bd_YceI"/>
</dbReference>
<feature type="chain" id="PRO_5013144048" description="Lipid/polyisoprenoid-binding YceI-like domain-containing protein" evidence="1">
    <location>
        <begin position="20"/>
        <end position="176"/>
    </location>
</feature>
<dbReference type="SUPFAM" id="SSF101874">
    <property type="entry name" value="YceI-like"/>
    <property type="match status" value="1"/>
</dbReference>
<reference evidence="3 4" key="1">
    <citation type="submission" date="2017-08" db="EMBL/GenBank/DDBJ databases">
        <title>Complete genome sequence of Mucilaginibacter sp. strain BJC16-A31.</title>
        <authorList>
            <consortium name="Henan University of Science and Technology"/>
            <person name="You X."/>
        </authorList>
    </citation>
    <scope>NUCLEOTIDE SEQUENCE [LARGE SCALE GENOMIC DNA]</scope>
    <source>
        <strain evidence="3 4">BJC16-A31</strain>
    </source>
</reference>
<sequence>MKKLLFPLLLLIITASAFTIVNSTVTRSAITFKTRNMGIGVEGKLSGLQAEVHFNPADPSASTIEASVDANSINTDNSSRDEHLRDANYFDVAHYPKITLKSVSIKHKSGDSYTGEFNLTIKGKTKALDIPFTCTQTGNTTAFKGGFKINRLDFGIGGSSLILSNEITVSIDAEVK</sequence>
<protein>
    <recommendedName>
        <fullName evidence="2">Lipid/polyisoprenoid-binding YceI-like domain-containing protein</fullName>
    </recommendedName>
</protein>
<dbReference type="RefSeq" id="WP_094572492.1">
    <property type="nucleotide sequence ID" value="NZ_CP022743.1"/>
</dbReference>
<proteinExistence type="predicted"/>
<dbReference type="InterPro" id="IPR036761">
    <property type="entry name" value="TTHA0802/YceI-like_sf"/>
</dbReference>
<dbReference type="PANTHER" id="PTHR34406">
    <property type="entry name" value="PROTEIN YCEI"/>
    <property type="match status" value="1"/>
</dbReference>
<keyword evidence="1" id="KW-0732">Signal</keyword>
<dbReference type="OrthoDB" id="9811006at2"/>
<dbReference type="AlphaFoldDB" id="A0A223P3P9"/>
<keyword evidence="4" id="KW-1185">Reference proteome</keyword>
<dbReference type="Pfam" id="PF04264">
    <property type="entry name" value="YceI"/>
    <property type="match status" value="1"/>
</dbReference>